<evidence type="ECO:0000256" key="1">
    <source>
        <dbReference type="SAM" id="Phobius"/>
    </source>
</evidence>
<dbReference type="EMBL" id="GBXM01012187">
    <property type="protein sequence ID" value="JAH96390.1"/>
    <property type="molecule type" value="Transcribed_RNA"/>
</dbReference>
<organism evidence="2">
    <name type="scientific">Anguilla anguilla</name>
    <name type="common">European freshwater eel</name>
    <name type="synonym">Muraena anguilla</name>
    <dbReference type="NCBI Taxonomy" id="7936"/>
    <lineage>
        <taxon>Eukaryota</taxon>
        <taxon>Metazoa</taxon>
        <taxon>Chordata</taxon>
        <taxon>Craniata</taxon>
        <taxon>Vertebrata</taxon>
        <taxon>Euteleostomi</taxon>
        <taxon>Actinopterygii</taxon>
        <taxon>Neopterygii</taxon>
        <taxon>Teleostei</taxon>
        <taxon>Anguilliformes</taxon>
        <taxon>Anguillidae</taxon>
        <taxon>Anguilla</taxon>
    </lineage>
</organism>
<name>A0A0E9X3E1_ANGAN</name>
<protein>
    <submittedName>
        <fullName evidence="2">Uncharacterized protein</fullName>
    </submittedName>
</protein>
<reference evidence="2" key="2">
    <citation type="journal article" date="2015" name="Fish Shellfish Immunol.">
        <title>Early steps in the European eel (Anguilla anguilla)-Vibrio vulnificus interaction in the gills: Role of the RtxA13 toxin.</title>
        <authorList>
            <person name="Callol A."/>
            <person name="Pajuelo D."/>
            <person name="Ebbesson L."/>
            <person name="Teles M."/>
            <person name="MacKenzie S."/>
            <person name="Amaro C."/>
        </authorList>
    </citation>
    <scope>NUCLEOTIDE SEQUENCE</scope>
</reference>
<keyword evidence="1" id="KW-0472">Membrane</keyword>
<dbReference type="AlphaFoldDB" id="A0A0E9X3E1"/>
<evidence type="ECO:0000313" key="2">
    <source>
        <dbReference type="EMBL" id="JAH96390.1"/>
    </source>
</evidence>
<sequence length="99" mass="11219">MRELTCCIWAHYTLSVSGIDVNLAVCLTVCWESEAWALVHFNSKTINIAGIIYFLITIRTCLPFVAAICFSFLRCRRFTVIVIVEKAIPRGEPGGVFRY</sequence>
<reference evidence="2" key="1">
    <citation type="submission" date="2014-11" db="EMBL/GenBank/DDBJ databases">
        <authorList>
            <person name="Amaro Gonzalez C."/>
        </authorList>
    </citation>
    <scope>NUCLEOTIDE SEQUENCE</scope>
</reference>
<accession>A0A0E9X3E1</accession>
<keyword evidence="1" id="KW-0812">Transmembrane</keyword>
<proteinExistence type="predicted"/>
<feature type="transmembrane region" description="Helical" evidence="1">
    <location>
        <begin position="50"/>
        <end position="73"/>
    </location>
</feature>
<keyword evidence="1" id="KW-1133">Transmembrane helix</keyword>